<organism evidence="2 3">
    <name type="scientific">Flavobacterium beibuense</name>
    <dbReference type="NCBI Taxonomy" id="657326"/>
    <lineage>
        <taxon>Bacteria</taxon>
        <taxon>Pseudomonadati</taxon>
        <taxon>Bacteroidota</taxon>
        <taxon>Flavobacteriia</taxon>
        <taxon>Flavobacteriales</taxon>
        <taxon>Flavobacteriaceae</taxon>
        <taxon>Flavobacterium</taxon>
    </lineage>
</organism>
<sequence>MKKYIILLLTLSLVSCINDDDYNIPNLECTETSLVKTIEPQDIVATGNIQEYTANDIIEAYVTSSDENGNFYKTISFQSTDGLFGFNASVDATSTFVSYEPGRKILIKLENTYYRNYNGSLQIGNLSVYNGFATITGFSAYEYSSILNRSCTVVDEETMVQHISITELQDDSYLNRLVEINNIQFTDDAIGQAFYDADNDIGGGTNYLLTDESGNTLIFRTSSFATFGGNTVPENSGKVRGILTKYGTTYQFMIRTIEDLKLTEERF</sequence>
<evidence type="ECO:0000313" key="3">
    <source>
        <dbReference type="Proteomes" id="UP000289775"/>
    </source>
</evidence>
<accession>A0A444W6D0</accession>
<dbReference type="EMBL" id="JUIW01000010">
    <property type="protein sequence ID" value="RYJ41435.1"/>
    <property type="molecule type" value="Genomic_DNA"/>
</dbReference>
<dbReference type="Pfam" id="PF18942">
    <property type="entry name" value="DUF5689"/>
    <property type="match status" value="1"/>
</dbReference>
<reference evidence="2 3" key="1">
    <citation type="submission" date="2014-12" db="EMBL/GenBank/DDBJ databases">
        <title>Genome sequence of Flavobacterium beibuense RSKm HC5.</title>
        <authorList>
            <person name="Kim J.F."/>
            <person name="Song J.Y."/>
            <person name="Kwak M.-J."/>
            <person name="Lee S.-W."/>
        </authorList>
    </citation>
    <scope>NUCLEOTIDE SEQUENCE [LARGE SCALE GENOMIC DNA]</scope>
    <source>
        <strain evidence="2 3">RSKm HC5</strain>
    </source>
</reference>
<proteinExistence type="predicted"/>
<dbReference type="PROSITE" id="PS51257">
    <property type="entry name" value="PROKAR_LIPOPROTEIN"/>
    <property type="match status" value="1"/>
</dbReference>
<dbReference type="Proteomes" id="UP000289775">
    <property type="component" value="Unassembled WGS sequence"/>
</dbReference>
<dbReference type="AlphaFoldDB" id="A0A444W6D0"/>
<name>A0A444W6D0_9FLAO</name>
<comment type="caution">
    <text evidence="2">The sequence shown here is derived from an EMBL/GenBank/DDBJ whole genome shotgun (WGS) entry which is preliminary data.</text>
</comment>
<evidence type="ECO:0000259" key="1">
    <source>
        <dbReference type="Pfam" id="PF18942"/>
    </source>
</evidence>
<dbReference type="OrthoDB" id="1492759at2"/>
<evidence type="ECO:0000313" key="2">
    <source>
        <dbReference type="EMBL" id="RYJ41435.1"/>
    </source>
</evidence>
<dbReference type="RefSeq" id="WP_129751900.1">
    <property type="nucleotide sequence ID" value="NZ_JUIW01000010.1"/>
</dbReference>
<keyword evidence="2" id="KW-0449">Lipoprotein</keyword>
<keyword evidence="3" id="KW-1185">Reference proteome</keyword>
<feature type="domain" description="DUF5689" evidence="1">
    <location>
        <begin position="44"/>
        <end position="259"/>
    </location>
</feature>
<protein>
    <submittedName>
        <fullName evidence="2">Putative lipoprotein</fullName>
    </submittedName>
</protein>
<dbReference type="InterPro" id="IPR043744">
    <property type="entry name" value="DUF5689"/>
</dbReference>
<gene>
    <name evidence="2" type="ORF">NU09_2809</name>
</gene>